<keyword evidence="4" id="KW-0547">Nucleotide-binding</keyword>
<evidence type="ECO:0000259" key="8">
    <source>
        <dbReference type="PROSITE" id="PS51984"/>
    </source>
</evidence>
<feature type="domain" description="Cryptic POLO box 2 (CPB2)" evidence="9">
    <location>
        <begin position="570"/>
        <end position="725"/>
    </location>
</feature>
<reference evidence="10" key="1">
    <citation type="submission" date="2020-11" db="EMBL/GenBank/DDBJ databases">
        <authorList>
            <consortium name="DOE Joint Genome Institute"/>
            <person name="Ahrendt S."/>
            <person name="Riley R."/>
            <person name="Andreopoulos W."/>
            <person name="Labutti K."/>
            <person name="Pangilinan J."/>
            <person name="Ruiz-Duenas F.J."/>
            <person name="Barrasa J.M."/>
            <person name="Sanchez-Garcia M."/>
            <person name="Camarero S."/>
            <person name="Miyauchi S."/>
            <person name="Serrano A."/>
            <person name="Linde D."/>
            <person name="Babiker R."/>
            <person name="Drula E."/>
            <person name="Ayuso-Fernandez I."/>
            <person name="Pacheco R."/>
            <person name="Padilla G."/>
            <person name="Ferreira P."/>
            <person name="Barriuso J."/>
            <person name="Kellner H."/>
            <person name="Castanera R."/>
            <person name="Alfaro M."/>
            <person name="Ramirez L."/>
            <person name="Pisabarro A.G."/>
            <person name="Kuo A."/>
            <person name="Tritt A."/>
            <person name="Lipzen A."/>
            <person name="He G."/>
            <person name="Yan M."/>
            <person name="Ng V."/>
            <person name="Cullen D."/>
            <person name="Martin F."/>
            <person name="Rosso M.-N."/>
            <person name="Henrissat B."/>
            <person name="Hibbett D."/>
            <person name="Martinez A.T."/>
            <person name="Grigoriev I.V."/>
        </authorList>
    </citation>
    <scope>NUCLEOTIDE SEQUENCE</scope>
    <source>
        <strain evidence="10">CBS 247.69</strain>
    </source>
</reference>
<dbReference type="SMART" id="SM00220">
    <property type="entry name" value="S_TKc"/>
    <property type="match status" value="1"/>
</dbReference>
<keyword evidence="3" id="KW-0808">Transferase</keyword>
<dbReference type="InterPro" id="IPR047108">
    <property type="entry name" value="Plk4-like_POLO_box_2_sf"/>
</dbReference>
<evidence type="ECO:0000256" key="1">
    <source>
        <dbReference type="ARBA" id="ARBA00004496"/>
    </source>
</evidence>
<dbReference type="Pfam" id="PF18409">
    <property type="entry name" value="Plk4_PB2"/>
    <property type="match status" value="1"/>
</dbReference>
<dbReference type="PROSITE" id="PS50011">
    <property type="entry name" value="PROTEIN_KINASE_DOM"/>
    <property type="match status" value="1"/>
</dbReference>
<dbReference type="InterPro" id="IPR000719">
    <property type="entry name" value="Prot_kinase_dom"/>
</dbReference>
<dbReference type="PROSITE" id="PS00108">
    <property type="entry name" value="PROTEIN_KINASE_ST"/>
    <property type="match status" value="1"/>
</dbReference>
<dbReference type="Gene3D" id="3.30.1120.120">
    <property type="match status" value="1"/>
</dbReference>
<dbReference type="GO" id="GO:0005737">
    <property type="term" value="C:cytoplasm"/>
    <property type="evidence" value="ECO:0007669"/>
    <property type="project" value="UniProtKB-SubCell"/>
</dbReference>
<proteinExistence type="predicted"/>
<sequence length="896" mass="99977">MSLAPVQAPGLSGDVTNGLETYSIAETIAANGRCTVYRVICRSGRLRNRELALKKVSNFRAEYPPDKDSPSPSIHQTLHHPNIVSLFSSFSSLGDEFHVFELCSAGTLQNFLNSRDPRRLTENETRGVVKSIYDALSYLKKELVVHRDIKPSNIMLTSDYGIKLSGFQLSTRLYSIDPKVSFVLESYSYTAPEALSDISYGFAADVWSMGCVMVTCLSGTPPFKGKTKSEVLERISLSEYKPPAHHSSDTKTLIEGLLQFVRNFPNKVIQQPTDTLQLPENRIPLPNISSHPFLVNPAATITPLRPTKETPPSVLQHKLGKFQIVENTPLLKKDLHHYRQPANPPFKAIGASSTGRARVVLRDIINTELRVLLQNELATNIPNKKSHSVVPERRVVSEPLPSSKGLGNVNPICTHPDDAFFPVAPLPPLPNRILVTDLSCGSSKESSGHEHFPPFMAVNGSRYFKCPTISSSWHNTTFAFHNCAVELSDTQDNVWPDFRESQRRKGLKGDEVFVVDPSGVQISVYSAPHLSSPCCLVEPTQQFSLLTLPSSYWKQYNDAGRLIEQIKQRTPKLVLYTTSAKCTLMANSPQGDIEVLFGGNLIPGTGKGKDHDKGNKGPFMRIRLSRQGQAIELAQYLSGVRGEEWTKTSLPAAKEPPYVAKNDWSSLNEAEQEAMNHLAYFVRKCEALELLDLAEDANTTTTDHTFTALETPVASHLRPTVRLCPDPKISSTLSSFNLTPRPKLSTIATSRLVADSRGNDTIRRMKQTRVGSTDSLEINFRKRLDGIELPTAWLTSDHDMMDRDQGIQTRFISSTGWCIRYPSSVSQGGRYRIMFLDGVALEIDVDEDWVEFRSRSGDTTRHKIRECNSRREIGERMKVFEEFVSLFDDGLQQPTT</sequence>
<dbReference type="EMBL" id="MU150232">
    <property type="protein sequence ID" value="KAF9468586.1"/>
    <property type="molecule type" value="Genomic_DNA"/>
</dbReference>
<dbReference type="GO" id="GO:0004674">
    <property type="term" value="F:protein serine/threonine kinase activity"/>
    <property type="evidence" value="ECO:0007669"/>
    <property type="project" value="UniProtKB-KW"/>
</dbReference>
<comment type="subcellular location">
    <subcellularLocation>
        <location evidence="1">Cytoplasm</location>
    </subcellularLocation>
</comment>
<dbReference type="GO" id="GO:0005524">
    <property type="term" value="F:ATP binding"/>
    <property type="evidence" value="ECO:0007669"/>
    <property type="project" value="UniProtKB-KW"/>
</dbReference>
<dbReference type="AlphaFoldDB" id="A0A9P5YIQ9"/>
<name>A0A9P5YIQ9_9AGAR</name>
<evidence type="ECO:0000259" key="9">
    <source>
        <dbReference type="PROSITE" id="PS51985"/>
    </source>
</evidence>
<dbReference type="OrthoDB" id="408964at2759"/>
<dbReference type="InterPro" id="IPR033699">
    <property type="entry name" value="POLO_box_Plk4_1"/>
</dbReference>
<dbReference type="InterPro" id="IPR046437">
    <property type="entry name" value="Ser_Thr-PK_POLO_box_1_sf"/>
</dbReference>
<feature type="domain" description="Protein kinase" evidence="7">
    <location>
        <begin position="22"/>
        <end position="294"/>
    </location>
</feature>
<keyword evidence="6" id="KW-0067">ATP-binding</keyword>
<comment type="caution">
    <text evidence="10">The sequence shown here is derived from an EMBL/GenBank/DDBJ whole genome shotgun (WGS) entry which is preliminary data.</text>
</comment>
<gene>
    <name evidence="10" type="ORF">BDZ94DRAFT_1294169</name>
</gene>
<evidence type="ECO:0000259" key="7">
    <source>
        <dbReference type="PROSITE" id="PS50011"/>
    </source>
</evidence>
<feature type="domain" description="Cryptic POLO box 1 (CPB1)" evidence="8">
    <location>
        <begin position="460"/>
        <end position="569"/>
    </location>
</feature>
<dbReference type="PROSITE" id="PS51984">
    <property type="entry name" value="CPB1"/>
    <property type="match status" value="1"/>
</dbReference>
<dbReference type="GO" id="GO:0005634">
    <property type="term" value="C:nucleus"/>
    <property type="evidence" value="ECO:0007669"/>
    <property type="project" value="TreeGrafter"/>
</dbReference>
<evidence type="ECO:0000256" key="2">
    <source>
        <dbReference type="ARBA" id="ARBA00022527"/>
    </source>
</evidence>
<accession>A0A9P5YIQ9</accession>
<dbReference type="InterPro" id="IPR008271">
    <property type="entry name" value="Ser/Thr_kinase_AS"/>
</dbReference>
<dbReference type="PANTHER" id="PTHR24345">
    <property type="entry name" value="SERINE/THREONINE-PROTEIN KINASE PLK"/>
    <property type="match status" value="1"/>
</dbReference>
<evidence type="ECO:0000256" key="5">
    <source>
        <dbReference type="ARBA" id="ARBA00022777"/>
    </source>
</evidence>
<evidence type="ECO:0000256" key="3">
    <source>
        <dbReference type="ARBA" id="ARBA00022679"/>
    </source>
</evidence>
<evidence type="ECO:0000313" key="11">
    <source>
        <dbReference type="Proteomes" id="UP000807353"/>
    </source>
</evidence>
<dbReference type="Pfam" id="PF00069">
    <property type="entry name" value="Pkinase"/>
    <property type="match status" value="1"/>
</dbReference>
<dbReference type="PANTHER" id="PTHR24345:SF91">
    <property type="entry name" value="SERINE_THREONINE-PROTEIN KINASE PLK4"/>
    <property type="match status" value="1"/>
</dbReference>
<dbReference type="Proteomes" id="UP000807353">
    <property type="component" value="Unassembled WGS sequence"/>
</dbReference>
<dbReference type="Gene3D" id="1.10.510.10">
    <property type="entry name" value="Transferase(Phosphotransferase) domain 1"/>
    <property type="match status" value="1"/>
</dbReference>
<dbReference type="InterPro" id="IPR033698">
    <property type="entry name" value="POLO_box_Plk4_2"/>
</dbReference>
<dbReference type="PROSITE" id="PS51985">
    <property type="entry name" value="CPB2"/>
    <property type="match status" value="1"/>
</dbReference>
<organism evidence="10 11">
    <name type="scientific">Collybia nuda</name>
    <dbReference type="NCBI Taxonomy" id="64659"/>
    <lineage>
        <taxon>Eukaryota</taxon>
        <taxon>Fungi</taxon>
        <taxon>Dikarya</taxon>
        <taxon>Basidiomycota</taxon>
        <taxon>Agaricomycotina</taxon>
        <taxon>Agaricomycetes</taxon>
        <taxon>Agaricomycetidae</taxon>
        <taxon>Agaricales</taxon>
        <taxon>Tricholomatineae</taxon>
        <taxon>Clitocybaceae</taxon>
        <taxon>Collybia</taxon>
    </lineage>
</organism>
<keyword evidence="11" id="KW-1185">Reference proteome</keyword>
<dbReference type="Gene3D" id="3.30.1120.130">
    <property type="match status" value="1"/>
</dbReference>
<keyword evidence="2" id="KW-0723">Serine/threonine-protein kinase</keyword>
<evidence type="ECO:0000313" key="10">
    <source>
        <dbReference type="EMBL" id="KAF9468586.1"/>
    </source>
</evidence>
<evidence type="ECO:0000256" key="6">
    <source>
        <dbReference type="ARBA" id="ARBA00022840"/>
    </source>
</evidence>
<dbReference type="SUPFAM" id="SSF56112">
    <property type="entry name" value="Protein kinase-like (PK-like)"/>
    <property type="match status" value="1"/>
</dbReference>
<protein>
    <submittedName>
        <fullName evidence="10">Kinase-like domain-containing protein</fullName>
    </submittedName>
</protein>
<keyword evidence="5 10" id="KW-0418">Kinase</keyword>
<evidence type="ECO:0000256" key="4">
    <source>
        <dbReference type="ARBA" id="ARBA00022741"/>
    </source>
</evidence>
<dbReference type="InterPro" id="IPR011009">
    <property type="entry name" value="Kinase-like_dom_sf"/>
</dbReference>